<evidence type="ECO:0000256" key="2">
    <source>
        <dbReference type="ARBA" id="ARBA00007776"/>
    </source>
</evidence>
<dbReference type="InterPro" id="IPR007227">
    <property type="entry name" value="Cell_shape_determining_MreD"/>
</dbReference>
<reference evidence="10 12" key="3">
    <citation type="submission" date="2020-03" db="EMBL/GenBank/DDBJ databases">
        <title>Bacillus aquiflavi sp. nov., isolated from yellow water of strong flavor Chinese baijiu in Yibin region of China.</title>
        <authorList>
            <person name="Xie J."/>
        </authorList>
    </citation>
    <scope>NUCLEOTIDE SEQUENCE [LARGE SCALE GENOMIC DNA]</scope>
    <source>
        <strain evidence="10 12">Gsoil 114</strain>
    </source>
</reference>
<dbReference type="RefSeq" id="WP_035348580.1">
    <property type="nucleotide sequence ID" value="NZ_JAAIWK010000016.1"/>
</dbReference>
<dbReference type="EMBL" id="JAAIWK010000016">
    <property type="protein sequence ID" value="NEY20432.1"/>
    <property type="molecule type" value="Genomic_DNA"/>
</dbReference>
<dbReference type="GO" id="GO:0005886">
    <property type="term" value="C:plasma membrane"/>
    <property type="evidence" value="ECO:0007669"/>
    <property type="project" value="UniProtKB-SubCell"/>
</dbReference>
<evidence type="ECO:0000313" key="12">
    <source>
        <dbReference type="Proteomes" id="UP000476934"/>
    </source>
</evidence>
<name>A0A0A6VHS0_9BACI</name>
<dbReference type="OrthoDB" id="1653857at2"/>
<evidence type="ECO:0000256" key="8">
    <source>
        <dbReference type="SAM" id="Phobius"/>
    </source>
</evidence>
<feature type="transmembrane region" description="Helical" evidence="8">
    <location>
        <begin position="57"/>
        <end position="88"/>
    </location>
</feature>
<keyword evidence="12" id="KW-1185">Reference proteome</keyword>
<keyword evidence="3" id="KW-1003">Cell membrane</keyword>
<keyword evidence="5" id="KW-0133">Cell shape</keyword>
<reference evidence="10 12" key="2">
    <citation type="submission" date="2020-02" db="EMBL/GenBank/DDBJ databases">
        <authorList>
            <person name="Feng H."/>
        </authorList>
    </citation>
    <scope>NUCLEOTIDE SEQUENCE [LARGE SCALE GENOMIC DNA]</scope>
    <source>
        <strain evidence="10 12">Gsoil 114</strain>
    </source>
</reference>
<evidence type="ECO:0000313" key="10">
    <source>
        <dbReference type="EMBL" id="NEY20432.1"/>
    </source>
</evidence>
<organism evidence="9 11">
    <name type="scientific">Heyndrickxia ginsengihumi</name>
    <dbReference type="NCBI Taxonomy" id="363870"/>
    <lineage>
        <taxon>Bacteria</taxon>
        <taxon>Bacillati</taxon>
        <taxon>Bacillota</taxon>
        <taxon>Bacilli</taxon>
        <taxon>Bacillales</taxon>
        <taxon>Bacillaceae</taxon>
        <taxon>Heyndrickxia</taxon>
    </lineage>
</organism>
<feature type="transmembrane region" description="Helical" evidence="8">
    <location>
        <begin position="140"/>
        <end position="162"/>
    </location>
</feature>
<evidence type="ECO:0000256" key="5">
    <source>
        <dbReference type="ARBA" id="ARBA00022960"/>
    </source>
</evidence>
<comment type="similarity">
    <text evidence="2">Belongs to the MreD family.</text>
</comment>
<dbReference type="NCBIfam" id="TIGR03426">
    <property type="entry name" value="shape_MreD"/>
    <property type="match status" value="1"/>
</dbReference>
<evidence type="ECO:0000256" key="4">
    <source>
        <dbReference type="ARBA" id="ARBA00022692"/>
    </source>
</evidence>
<dbReference type="Proteomes" id="UP000030588">
    <property type="component" value="Unassembled WGS sequence"/>
</dbReference>
<evidence type="ECO:0000256" key="3">
    <source>
        <dbReference type="ARBA" id="ARBA00022475"/>
    </source>
</evidence>
<comment type="subcellular location">
    <subcellularLocation>
        <location evidence="1">Cell membrane</location>
        <topology evidence="1">Multi-pass membrane protein</topology>
    </subcellularLocation>
</comment>
<proteinExistence type="inferred from homology"/>
<evidence type="ECO:0000256" key="1">
    <source>
        <dbReference type="ARBA" id="ARBA00004651"/>
    </source>
</evidence>
<sequence>MKRVLIPLILSLCYIADSLFVQFFSLESFGGTYILVPHFLLVVLVLMGIFYRPKTSIMYAFIFGMLYDAFYTGVLGIYLFFFPLAVYITTKMMKVLQSNLVISGIVVLFNITIVEFLVYGVNLLINHDLMNLADFLNLRLWPTLVLNLAFFIVIGLPMRNFLTRRVREEMID</sequence>
<reference evidence="9 11" key="1">
    <citation type="submission" date="2014-10" db="EMBL/GenBank/DDBJ databases">
        <title>Draft genome of phytase producing Bacillus ginsengihumi strain M2.11.</title>
        <authorList>
            <person name="Toymentseva A."/>
            <person name="Boulygina E.A."/>
            <person name="Kazakov S.V."/>
            <person name="Kayumov I."/>
            <person name="Suleimanova A.D."/>
            <person name="Mardanova A.M."/>
            <person name="Maria S.N."/>
            <person name="Sergey M.Y."/>
            <person name="Sharipova M.R."/>
        </authorList>
    </citation>
    <scope>NUCLEOTIDE SEQUENCE [LARGE SCALE GENOMIC DNA]</scope>
    <source>
        <strain evidence="9 11">M2.11</strain>
    </source>
</reference>
<keyword evidence="4 8" id="KW-0812">Transmembrane</keyword>
<evidence type="ECO:0000313" key="11">
    <source>
        <dbReference type="Proteomes" id="UP000030588"/>
    </source>
</evidence>
<dbReference type="EMBL" id="JRUN01000001">
    <property type="protein sequence ID" value="KHD86968.1"/>
    <property type="molecule type" value="Genomic_DNA"/>
</dbReference>
<evidence type="ECO:0000256" key="7">
    <source>
        <dbReference type="ARBA" id="ARBA00023136"/>
    </source>
</evidence>
<dbReference type="AlphaFoldDB" id="A0A0A6VHS0"/>
<dbReference type="STRING" id="363870.NG54_00400"/>
<feature type="transmembrane region" description="Helical" evidence="8">
    <location>
        <begin position="100"/>
        <end position="120"/>
    </location>
</feature>
<feature type="transmembrane region" description="Helical" evidence="8">
    <location>
        <begin position="6"/>
        <end position="26"/>
    </location>
</feature>
<evidence type="ECO:0000313" key="9">
    <source>
        <dbReference type="EMBL" id="KHD86968.1"/>
    </source>
</evidence>
<feature type="transmembrane region" description="Helical" evidence="8">
    <location>
        <begin position="33"/>
        <end position="51"/>
    </location>
</feature>
<dbReference type="GO" id="GO:0008360">
    <property type="term" value="P:regulation of cell shape"/>
    <property type="evidence" value="ECO:0007669"/>
    <property type="project" value="UniProtKB-KW"/>
</dbReference>
<keyword evidence="6 8" id="KW-1133">Transmembrane helix</keyword>
<protein>
    <submittedName>
        <fullName evidence="9">Rod shape-determining protein MreD</fullName>
    </submittedName>
</protein>
<accession>A0A0A6VHS0</accession>
<comment type="caution">
    <text evidence="9">The sequence shown here is derived from an EMBL/GenBank/DDBJ whole genome shotgun (WGS) entry which is preliminary data.</text>
</comment>
<dbReference type="Proteomes" id="UP000476934">
    <property type="component" value="Unassembled WGS sequence"/>
</dbReference>
<evidence type="ECO:0000256" key="6">
    <source>
        <dbReference type="ARBA" id="ARBA00022989"/>
    </source>
</evidence>
<keyword evidence="7 8" id="KW-0472">Membrane</keyword>
<gene>
    <name evidence="10" type="primary">mreD</name>
    <name evidence="10" type="ORF">G4D61_10735</name>
    <name evidence="9" type="ORF">NG54_00400</name>
</gene>
<dbReference type="Pfam" id="PF04093">
    <property type="entry name" value="MreD"/>
    <property type="match status" value="1"/>
</dbReference>